<comment type="caution">
    <text evidence="2">The sequence shown here is derived from an EMBL/GenBank/DDBJ whole genome shotgun (WGS) entry which is preliminary data.</text>
</comment>
<proteinExistence type="predicted"/>
<evidence type="ECO:0000256" key="1">
    <source>
        <dbReference type="SAM" id="SignalP"/>
    </source>
</evidence>
<evidence type="ECO:0008006" key="4">
    <source>
        <dbReference type="Google" id="ProtNLM"/>
    </source>
</evidence>
<keyword evidence="3" id="KW-1185">Reference proteome</keyword>
<reference evidence="3" key="1">
    <citation type="journal article" date="2017" name="bioRxiv">
        <title>Comparative analysis of the genomes of Stylophora pistillata and Acropora digitifera provides evidence for extensive differences between species of corals.</title>
        <authorList>
            <person name="Voolstra C.R."/>
            <person name="Li Y."/>
            <person name="Liew Y.J."/>
            <person name="Baumgarten S."/>
            <person name="Zoccola D."/>
            <person name="Flot J.-F."/>
            <person name="Tambutte S."/>
            <person name="Allemand D."/>
            <person name="Aranda M."/>
        </authorList>
    </citation>
    <scope>NUCLEOTIDE SEQUENCE [LARGE SCALE GENOMIC DNA]</scope>
</reference>
<dbReference type="OrthoDB" id="10339482at2759"/>
<name>A0A2B4SRM7_STYPI</name>
<evidence type="ECO:0000313" key="3">
    <source>
        <dbReference type="Proteomes" id="UP000225706"/>
    </source>
</evidence>
<dbReference type="EMBL" id="LSMT01000032">
    <property type="protein sequence ID" value="PFX31733.1"/>
    <property type="molecule type" value="Genomic_DNA"/>
</dbReference>
<sequence>MVLKLGFILLFAGLVGILEVQAASVAIKNDMWNSLRQADQDKRNIEGDSLETENLPTDEDFGYEDIDSDAAEDAGHYSYALLRRAVCGDAFKGLCQMVRKNNQCNKGRNMRFARKFCRSSCPEYCI</sequence>
<organism evidence="2 3">
    <name type="scientific">Stylophora pistillata</name>
    <name type="common">Smooth cauliflower coral</name>
    <dbReference type="NCBI Taxonomy" id="50429"/>
    <lineage>
        <taxon>Eukaryota</taxon>
        <taxon>Metazoa</taxon>
        <taxon>Cnidaria</taxon>
        <taxon>Anthozoa</taxon>
        <taxon>Hexacorallia</taxon>
        <taxon>Scleractinia</taxon>
        <taxon>Astrocoeniina</taxon>
        <taxon>Pocilloporidae</taxon>
        <taxon>Stylophora</taxon>
    </lineage>
</organism>
<keyword evidence="1" id="KW-0732">Signal</keyword>
<dbReference type="Proteomes" id="UP000225706">
    <property type="component" value="Unassembled WGS sequence"/>
</dbReference>
<feature type="chain" id="PRO_5012902765" description="ShKT domain-containing protein" evidence="1">
    <location>
        <begin position="23"/>
        <end position="126"/>
    </location>
</feature>
<gene>
    <name evidence="2" type="ORF">AWC38_SpisGene3424</name>
</gene>
<accession>A0A2B4SRM7</accession>
<dbReference type="AlphaFoldDB" id="A0A2B4SRM7"/>
<protein>
    <recommendedName>
        <fullName evidence="4">ShKT domain-containing protein</fullName>
    </recommendedName>
</protein>
<feature type="signal peptide" evidence="1">
    <location>
        <begin position="1"/>
        <end position="22"/>
    </location>
</feature>
<evidence type="ECO:0000313" key="2">
    <source>
        <dbReference type="EMBL" id="PFX31733.1"/>
    </source>
</evidence>